<dbReference type="PANTHER" id="PTHR30055:SF234">
    <property type="entry name" value="HTH-TYPE TRANSCRIPTIONAL REGULATOR BETI"/>
    <property type="match status" value="1"/>
</dbReference>
<keyword evidence="9" id="KW-1185">Reference proteome</keyword>
<keyword evidence="4" id="KW-0804">Transcription</keyword>
<keyword evidence="1" id="KW-0678">Repressor</keyword>
<dbReference type="PROSITE" id="PS01081">
    <property type="entry name" value="HTH_TETR_1"/>
    <property type="match status" value="1"/>
</dbReference>
<dbReference type="OrthoDB" id="5293556at2"/>
<evidence type="ECO:0000259" key="7">
    <source>
        <dbReference type="PROSITE" id="PS50977"/>
    </source>
</evidence>
<evidence type="ECO:0000256" key="2">
    <source>
        <dbReference type="ARBA" id="ARBA00023015"/>
    </source>
</evidence>
<dbReference type="InterPro" id="IPR036271">
    <property type="entry name" value="Tet_transcr_reg_TetR-rel_C_sf"/>
</dbReference>
<keyword evidence="2" id="KW-0805">Transcription regulation</keyword>
<dbReference type="RefSeq" id="WP_128229641.1">
    <property type="nucleotide sequence ID" value="NZ_SACR01000004.1"/>
</dbReference>
<accession>A0A437RFQ1</accession>
<dbReference type="GO" id="GO:0003700">
    <property type="term" value="F:DNA-binding transcription factor activity"/>
    <property type="evidence" value="ECO:0007669"/>
    <property type="project" value="TreeGrafter"/>
</dbReference>
<evidence type="ECO:0000256" key="5">
    <source>
        <dbReference type="PROSITE-ProRule" id="PRU00335"/>
    </source>
</evidence>
<dbReference type="InterPro" id="IPR001647">
    <property type="entry name" value="HTH_TetR"/>
</dbReference>
<name>A0A437RFQ1_9BURK</name>
<gene>
    <name evidence="8" type="ORF">EOE66_15705</name>
</gene>
<dbReference type="PRINTS" id="PR00455">
    <property type="entry name" value="HTHTETR"/>
</dbReference>
<comment type="caution">
    <text evidence="8">The sequence shown here is derived from an EMBL/GenBank/DDBJ whole genome shotgun (WGS) entry which is preliminary data.</text>
</comment>
<protein>
    <submittedName>
        <fullName evidence="8">TetR/AcrR family transcriptional regulator</fullName>
    </submittedName>
</protein>
<dbReference type="InterPro" id="IPR041490">
    <property type="entry name" value="KstR2_TetR_C"/>
</dbReference>
<dbReference type="AlphaFoldDB" id="A0A437RFQ1"/>
<dbReference type="GO" id="GO:0000976">
    <property type="term" value="F:transcription cis-regulatory region binding"/>
    <property type="evidence" value="ECO:0007669"/>
    <property type="project" value="TreeGrafter"/>
</dbReference>
<dbReference type="InterPro" id="IPR009057">
    <property type="entry name" value="Homeodomain-like_sf"/>
</dbReference>
<keyword evidence="6" id="KW-0472">Membrane</keyword>
<feature type="transmembrane region" description="Helical" evidence="6">
    <location>
        <begin position="149"/>
        <end position="168"/>
    </location>
</feature>
<dbReference type="Pfam" id="PF17932">
    <property type="entry name" value="TetR_C_24"/>
    <property type="match status" value="1"/>
</dbReference>
<keyword evidence="6" id="KW-0812">Transmembrane</keyword>
<dbReference type="SUPFAM" id="SSF48498">
    <property type="entry name" value="Tetracyclin repressor-like, C-terminal domain"/>
    <property type="match status" value="1"/>
</dbReference>
<dbReference type="InterPro" id="IPR023772">
    <property type="entry name" value="DNA-bd_HTH_TetR-type_CS"/>
</dbReference>
<feature type="transmembrane region" description="Helical" evidence="6">
    <location>
        <begin position="180"/>
        <end position="198"/>
    </location>
</feature>
<evidence type="ECO:0000256" key="3">
    <source>
        <dbReference type="ARBA" id="ARBA00023125"/>
    </source>
</evidence>
<evidence type="ECO:0000313" key="8">
    <source>
        <dbReference type="EMBL" id="RVU45552.1"/>
    </source>
</evidence>
<keyword evidence="3 5" id="KW-0238">DNA-binding</keyword>
<sequence>MARPRSAGFDGQREQILAAAARLFATRGYTAATMHEVAAACGVSKATLYHYVRDKHGLLLMITAGHVARLEGLIEAVRAEALAPQPHLQALIERFMRAYASAEHEHRVLTEDVKFLDEEAREAVLAAQRRVVAAFSEAVAACRPELQAAALHTPLAMLLFGMINWTFTWLKPGGRLSHETLAPVVTALFFGGLGAVAARPA</sequence>
<reference evidence="8 9" key="1">
    <citation type="submission" date="2019-01" db="EMBL/GenBank/DDBJ databases">
        <authorList>
            <person name="Chen W.-M."/>
        </authorList>
    </citation>
    <scope>NUCLEOTIDE SEQUENCE [LARGE SCALE GENOMIC DNA]</scope>
    <source>
        <strain evidence="8 9">KYPY4</strain>
    </source>
</reference>
<organism evidence="8 9">
    <name type="scientific">Rubrivivax rivuli</name>
    <dbReference type="NCBI Taxonomy" id="1862385"/>
    <lineage>
        <taxon>Bacteria</taxon>
        <taxon>Pseudomonadati</taxon>
        <taxon>Pseudomonadota</taxon>
        <taxon>Betaproteobacteria</taxon>
        <taxon>Burkholderiales</taxon>
        <taxon>Sphaerotilaceae</taxon>
        <taxon>Rubrivivax</taxon>
    </lineage>
</organism>
<keyword evidence="6" id="KW-1133">Transmembrane helix</keyword>
<dbReference type="Pfam" id="PF00440">
    <property type="entry name" value="TetR_N"/>
    <property type="match status" value="1"/>
</dbReference>
<dbReference type="Gene3D" id="1.10.10.60">
    <property type="entry name" value="Homeodomain-like"/>
    <property type="match status" value="1"/>
</dbReference>
<evidence type="ECO:0000313" key="9">
    <source>
        <dbReference type="Proteomes" id="UP000285575"/>
    </source>
</evidence>
<dbReference type="Proteomes" id="UP000285575">
    <property type="component" value="Unassembled WGS sequence"/>
</dbReference>
<evidence type="ECO:0000256" key="1">
    <source>
        <dbReference type="ARBA" id="ARBA00022491"/>
    </source>
</evidence>
<proteinExistence type="predicted"/>
<feature type="domain" description="HTH tetR-type" evidence="7">
    <location>
        <begin position="10"/>
        <end position="70"/>
    </location>
</feature>
<dbReference type="SUPFAM" id="SSF46689">
    <property type="entry name" value="Homeodomain-like"/>
    <property type="match status" value="1"/>
</dbReference>
<dbReference type="PROSITE" id="PS50977">
    <property type="entry name" value="HTH_TETR_2"/>
    <property type="match status" value="1"/>
</dbReference>
<dbReference type="PANTHER" id="PTHR30055">
    <property type="entry name" value="HTH-TYPE TRANSCRIPTIONAL REGULATOR RUTR"/>
    <property type="match status" value="1"/>
</dbReference>
<dbReference type="EMBL" id="SACR01000004">
    <property type="protein sequence ID" value="RVU45552.1"/>
    <property type="molecule type" value="Genomic_DNA"/>
</dbReference>
<dbReference type="InterPro" id="IPR050109">
    <property type="entry name" value="HTH-type_TetR-like_transc_reg"/>
</dbReference>
<dbReference type="Gene3D" id="1.10.357.10">
    <property type="entry name" value="Tetracycline Repressor, domain 2"/>
    <property type="match status" value="1"/>
</dbReference>
<evidence type="ECO:0000256" key="4">
    <source>
        <dbReference type="ARBA" id="ARBA00023163"/>
    </source>
</evidence>
<feature type="DNA-binding region" description="H-T-H motif" evidence="5">
    <location>
        <begin position="33"/>
        <end position="52"/>
    </location>
</feature>
<evidence type="ECO:0000256" key="6">
    <source>
        <dbReference type="SAM" id="Phobius"/>
    </source>
</evidence>